<organism evidence="7 8">
    <name type="scientific">Folsomia candida</name>
    <name type="common">Springtail</name>
    <dbReference type="NCBI Taxonomy" id="158441"/>
    <lineage>
        <taxon>Eukaryota</taxon>
        <taxon>Metazoa</taxon>
        <taxon>Ecdysozoa</taxon>
        <taxon>Arthropoda</taxon>
        <taxon>Hexapoda</taxon>
        <taxon>Collembola</taxon>
        <taxon>Entomobryomorpha</taxon>
        <taxon>Isotomoidea</taxon>
        <taxon>Isotomidae</taxon>
        <taxon>Proisotominae</taxon>
        <taxon>Folsomia</taxon>
    </lineage>
</organism>
<dbReference type="GO" id="GO:0005886">
    <property type="term" value="C:plasma membrane"/>
    <property type="evidence" value="ECO:0007669"/>
    <property type="project" value="UniProtKB-SubCell"/>
</dbReference>
<dbReference type="AlphaFoldDB" id="A0A226EUD3"/>
<evidence type="ECO:0000256" key="3">
    <source>
        <dbReference type="ARBA" id="ARBA00022692"/>
    </source>
</evidence>
<feature type="transmembrane region" description="Helical" evidence="6">
    <location>
        <begin position="198"/>
        <end position="221"/>
    </location>
</feature>
<evidence type="ECO:0000256" key="6">
    <source>
        <dbReference type="SAM" id="Phobius"/>
    </source>
</evidence>
<proteinExistence type="predicted"/>
<evidence type="ECO:0000256" key="2">
    <source>
        <dbReference type="ARBA" id="ARBA00022475"/>
    </source>
</evidence>
<evidence type="ECO:0000256" key="1">
    <source>
        <dbReference type="ARBA" id="ARBA00004651"/>
    </source>
</evidence>
<protein>
    <submittedName>
        <fullName evidence="7">Gustatory and pheromone receptor 32a</fullName>
    </submittedName>
</protein>
<dbReference type="GO" id="GO:0050909">
    <property type="term" value="P:sensory perception of taste"/>
    <property type="evidence" value="ECO:0007669"/>
    <property type="project" value="InterPro"/>
</dbReference>
<comment type="subcellular location">
    <subcellularLocation>
        <location evidence="1">Cell membrane</location>
        <topology evidence="1">Multi-pass membrane protein</topology>
    </subcellularLocation>
</comment>
<dbReference type="Pfam" id="PF08395">
    <property type="entry name" value="7tm_7"/>
    <property type="match status" value="1"/>
</dbReference>
<feature type="transmembrane region" description="Helical" evidence="6">
    <location>
        <begin position="387"/>
        <end position="405"/>
    </location>
</feature>
<keyword evidence="8" id="KW-1185">Reference proteome</keyword>
<dbReference type="Proteomes" id="UP000198287">
    <property type="component" value="Unassembled WGS sequence"/>
</dbReference>
<evidence type="ECO:0000313" key="7">
    <source>
        <dbReference type="EMBL" id="OXA60674.1"/>
    </source>
</evidence>
<keyword evidence="7" id="KW-0675">Receptor</keyword>
<reference evidence="7 8" key="1">
    <citation type="submission" date="2015-12" db="EMBL/GenBank/DDBJ databases">
        <title>The genome of Folsomia candida.</title>
        <authorList>
            <person name="Faddeeva A."/>
            <person name="Derks M.F."/>
            <person name="Anvar Y."/>
            <person name="Smit S."/>
            <person name="Van Straalen N."/>
            <person name="Roelofs D."/>
        </authorList>
    </citation>
    <scope>NUCLEOTIDE SEQUENCE [LARGE SCALE GENOMIC DNA]</scope>
    <source>
        <strain evidence="7 8">VU population</strain>
        <tissue evidence="7">Whole body</tissue>
    </source>
</reference>
<dbReference type="InterPro" id="IPR013604">
    <property type="entry name" value="7TM_chemorcpt"/>
</dbReference>
<dbReference type="EMBL" id="LNIX01000002">
    <property type="protein sequence ID" value="OXA60674.1"/>
    <property type="molecule type" value="Genomic_DNA"/>
</dbReference>
<evidence type="ECO:0000256" key="5">
    <source>
        <dbReference type="ARBA" id="ARBA00023136"/>
    </source>
</evidence>
<evidence type="ECO:0000256" key="4">
    <source>
        <dbReference type="ARBA" id="ARBA00022989"/>
    </source>
</evidence>
<gene>
    <name evidence="7" type="ORF">Fcan01_04915</name>
</gene>
<sequence length="412" mass="46288">MTSSIFLRIFRGLLIFTGFYPPSLLSRLWLQRSGKCLALFLTIITVLLVVQDMDNLRRITAAVGKKPGGTEGGGGRKEVGEAGGGGPVIPFTMQLYHSIIHFAVLFLRLHCPGNLRPLKDNVDRLWTLGLWTKVKCGARVWVFLGACILQLVYTTYTSIQMPTPFDWDNRKFYTLENWRFIIIKIVDVVWQEMPIMDIVSFGALVFMTWITDLVQCVSRGVERHKMSLRKGGVEPLLSEIFPGGGLLQRELDLCLKIWTIWDQALSLLGLILLHCLWGWSALFCLVTFNLISSAVDLGPLNGIPLGFLFLFVCLAMKLVVITDAAHNLHKSVASLERLLVEVRFEWERSNNNGGEIELAVVQLHALSAHRPLTVTARGHFGVGRETLTAVWGVVSTYVVVLLQFWQTTRNIP</sequence>
<feature type="transmembrane region" description="Helical" evidence="6">
    <location>
        <begin position="303"/>
        <end position="321"/>
    </location>
</feature>
<feature type="transmembrane region" description="Helical" evidence="6">
    <location>
        <begin position="140"/>
        <end position="159"/>
    </location>
</feature>
<accession>A0A226EUD3</accession>
<comment type="caution">
    <text evidence="7">The sequence shown here is derived from an EMBL/GenBank/DDBJ whole genome shotgun (WGS) entry which is preliminary data.</text>
</comment>
<name>A0A226EUD3_FOLCA</name>
<feature type="transmembrane region" description="Helical" evidence="6">
    <location>
        <begin position="265"/>
        <end position="291"/>
    </location>
</feature>
<evidence type="ECO:0000313" key="8">
    <source>
        <dbReference type="Proteomes" id="UP000198287"/>
    </source>
</evidence>
<keyword evidence="5 6" id="KW-0472">Membrane</keyword>
<feature type="transmembrane region" description="Helical" evidence="6">
    <location>
        <begin position="29"/>
        <end position="50"/>
    </location>
</feature>
<keyword evidence="4 6" id="KW-1133">Transmembrane helix</keyword>
<feature type="transmembrane region" description="Helical" evidence="6">
    <location>
        <begin position="5"/>
        <end position="23"/>
    </location>
</feature>
<keyword evidence="3 6" id="KW-0812">Transmembrane</keyword>
<keyword evidence="2" id="KW-1003">Cell membrane</keyword>